<proteinExistence type="predicted"/>
<feature type="compositionally biased region" description="Pro residues" evidence="1">
    <location>
        <begin position="160"/>
        <end position="171"/>
    </location>
</feature>
<name>A0ABN9VR06_9DINO</name>
<dbReference type="Proteomes" id="UP001189429">
    <property type="component" value="Unassembled WGS sequence"/>
</dbReference>
<feature type="region of interest" description="Disordered" evidence="1">
    <location>
        <begin position="158"/>
        <end position="256"/>
    </location>
</feature>
<evidence type="ECO:0000313" key="2">
    <source>
        <dbReference type="EMBL" id="CAK0875897.1"/>
    </source>
</evidence>
<feature type="region of interest" description="Disordered" evidence="1">
    <location>
        <begin position="322"/>
        <end position="361"/>
    </location>
</feature>
<protein>
    <submittedName>
        <fullName evidence="2">Uncharacterized protein</fullName>
    </submittedName>
</protein>
<reference evidence="2" key="1">
    <citation type="submission" date="2023-10" db="EMBL/GenBank/DDBJ databases">
        <authorList>
            <person name="Chen Y."/>
            <person name="Shah S."/>
            <person name="Dougan E. K."/>
            <person name="Thang M."/>
            <person name="Chan C."/>
        </authorList>
    </citation>
    <scope>NUCLEOTIDE SEQUENCE [LARGE SCALE GENOMIC DNA]</scope>
</reference>
<keyword evidence="3" id="KW-1185">Reference proteome</keyword>
<feature type="compositionally biased region" description="Low complexity" evidence="1">
    <location>
        <begin position="182"/>
        <end position="198"/>
    </location>
</feature>
<organism evidence="2 3">
    <name type="scientific">Prorocentrum cordatum</name>
    <dbReference type="NCBI Taxonomy" id="2364126"/>
    <lineage>
        <taxon>Eukaryota</taxon>
        <taxon>Sar</taxon>
        <taxon>Alveolata</taxon>
        <taxon>Dinophyceae</taxon>
        <taxon>Prorocentrales</taxon>
        <taxon>Prorocentraceae</taxon>
        <taxon>Prorocentrum</taxon>
    </lineage>
</organism>
<accession>A0ABN9VR06</accession>
<evidence type="ECO:0000313" key="3">
    <source>
        <dbReference type="Proteomes" id="UP001189429"/>
    </source>
</evidence>
<feature type="compositionally biased region" description="Basic and acidic residues" evidence="1">
    <location>
        <begin position="1"/>
        <end position="12"/>
    </location>
</feature>
<sequence length="399" mass="41679">MERAQAPHEGRSRPGVRPLASGHAWERRAMRSRSAPGGRLLRDRGPARARAGARIAQSPRVPSARPAHPSPRQRSMAALGLPVRRGAISMTSAPSHMSHSAVSWSSVDPFEPLEVMEQQLADIKTPEALFWSSRDAGGGSSLDEDAFGVALAGVEVPLPGGSPGPAPPGPAPAACAGGGVGPRPVQPQALPAAPAAAPGGCFGRQPQVPSGLAREPPTLARRRPRRDRAVQGSRARGQAQHTCPAGPEALPGRLHVDQRPGVQGQAALPDRAHTGWGTGAPWGGLLPRVREARRGQVPAVRVVLEIWWLLQRQGRLRLLSPLSGGGDQAPQEVKGEPHAHGCAGTRSPGHQPEQRGGAEPRAEDLGVAVAGCPGVGASAARGYFQPVRQIESSWGTYRT</sequence>
<feature type="region of interest" description="Disordered" evidence="1">
    <location>
        <begin position="1"/>
        <end position="75"/>
    </location>
</feature>
<dbReference type="EMBL" id="CAUYUJ010017571">
    <property type="protein sequence ID" value="CAK0875897.1"/>
    <property type="molecule type" value="Genomic_DNA"/>
</dbReference>
<evidence type="ECO:0000256" key="1">
    <source>
        <dbReference type="SAM" id="MobiDB-lite"/>
    </source>
</evidence>
<comment type="caution">
    <text evidence="2">The sequence shown here is derived from an EMBL/GenBank/DDBJ whole genome shotgun (WGS) entry which is preliminary data.</text>
</comment>
<gene>
    <name evidence="2" type="ORF">PCOR1329_LOCUS60446</name>
</gene>
<feature type="compositionally biased region" description="Basic and acidic residues" evidence="1">
    <location>
        <begin position="352"/>
        <end position="361"/>
    </location>
</feature>